<gene>
    <name evidence="3" type="ORF">RJ639_011999</name>
</gene>
<keyword evidence="4" id="KW-1185">Reference proteome</keyword>
<dbReference type="Proteomes" id="UP001188597">
    <property type="component" value="Unassembled WGS sequence"/>
</dbReference>
<dbReference type="Pfam" id="PF13962">
    <property type="entry name" value="PGG"/>
    <property type="match status" value="1"/>
</dbReference>
<dbReference type="PANTHER" id="PTHR24177">
    <property type="entry name" value="CASKIN"/>
    <property type="match status" value="1"/>
</dbReference>
<dbReference type="GO" id="GO:0016020">
    <property type="term" value="C:membrane"/>
    <property type="evidence" value="ECO:0007669"/>
    <property type="project" value="TreeGrafter"/>
</dbReference>
<evidence type="ECO:0000256" key="1">
    <source>
        <dbReference type="SAM" id="Phobius"/>
    </source>
</evidence>
<dbReference type="AlphaFoldDB" id="A0AA88VNA5"/>
<proteinExistence type="predicted"/>
<dbReference type="EMBL" id="JAVXUP010001511">
    <property type="protein sequence ID" value="KAK3010779.1"/>
    <property type="molecule type" value="Genomic_DNA"/>
</dbReference>
<reference evidence="3" key="1">
    <citation type="submission" date="2022-12" db="EMBL/GenBank/DDBJ databases">
        <title>Draft genome assemblies for two species of Escallonia (Escalloniales).</title>
        <authorList>
            <person name="Chanderbali A."/>
            <person name="Dervinis C."/>
            <person name="Anghel I."/>
            <person name="Soltis D."/>
            <person name="Soltis P."/>
            <person name="Zapata F."/>
        </authorList>
    </citation>
    <scope>NUCLEOTIDE SEQUENCE</scope>
    <source>
        <strain evidence="3">UCBG64.0493</strain>
        <tissue evidence="3">Leaf</tissue>
    </source>
</reference>
<name>A0AA88VNA5_9ASTE</name>
<keyword evidence="1" id="KW-1133">Transmembrane helix</keyword>
<feature type="transmembrane region" description="Helical" evidence="1">
    <location>
        <begin position="100"/>
        <end position="121"/>
    </location>
</feature>
<keyword evidence="1" id="KW-0472">Membrane</keyword>
<keyword evidence="1" id="KW-0812">Transmembrane</keyword>
<evidence type="ECO:0000313" key="3">
    <source>
        <dbReference type="EMBL" id="KAK3010779.1"/>
    </source>
</evidence>
<comment type="caution">
    <text evidence="3">The sequence shown here is derived from an EMBL/GenBank/DDBJ whole genome shotgun (WGS) entry which is preliminary data.</text>
</comment>
<dbReference type="InterPro" id="IPR026961">
    <property type="entry name" value="PGG_dom"/>
</dbReference>
<feature type="domain" description="PGG" evidence="2">
    <location>
        <begin position="44"/>
        <end position="87"/>
    </location>
</feature>
<protein>
    <recommendedName>
        <fullName evidence="2">PGG domain-containing protein</fullName>
    </recommendedName>
</protein>
<dbReference type="PANTHER" id="PTHR24177:SF427">
    <property type="entry name" value="ANKYRIN REPEAT FAMILY PROTEIN"/>
    <property type="match status" value="1"/>
</dbReference>
<evidence type="ECO:0000259" key="2">
    <source>
        <dbReference type="Pfam" id="PF13962"/>
    </source>
</evidence>
<sequence length="126" mass="13943">MQDVIKEKLKKAGPLGQRKLISRHNIVTAERARIKEHGKDLDFLKKVAQTHLIVATLIATVTFAAGFTLPGCYESNDVPNKGLSVSSTELMDAHKVRRHYAFAGLLILIAVVAMKVVTFPAKQFFL</sequence>
<accession>A0AA88VNA5</accession>
<organism evidence="3 4">
    <name type="scientific">Escallonia herrerae</name>
    <dbReference type="NCBI Taxonomy" id="1293975"/>
    <lineage>
        <taxon>Eukaryota</taxon>
        <taxon>Viridiplantae</taxon>
        <taxon>Streptophyta</taxon>
        <taxon>Embryophyta</taxon>
        <taxon>Tracheophyta</taxon>
        <taxon>Spermatophyta</taxon>
        <taxon>Magnoliopsida</taxon>
        <taxon>eudicotyledons</taxon>
        <taxon>Gunneridae</taxon>
        <taxon>Pentapetalae</taxon>
        <taxon>asterids</taxon>
        <taxon>campanulids</taxon>
        <taxon>Escalloniales</taxon>
        <taxon>Escalloniaceae</taxon>
        <taxon>Escallonia</taxon>
    </lineage>
</organism>
<evidence type="ECO:0000313" key="4">
    <source>
        <dbReference type="Proteomes" id="UP001188597"/>
    </source>
</evidence>